<dbReference type="GO" id="GO:0017053">
    <property type="term" value="C:transcription repressor complex"/>
    <property type="evidence" value="ECO:0007669"/>
    <property type="project" value="InterPro"/>
</dbReference>
<dbReference type="InParanoid" id="B4JVD0"/>
<evidence type="ECO:0000313" key="3">
    <source>
        <dbReference type="Proteomes" id="UP000001070"/>
    </source>
</evidence>
<dbReference type="OrthoDB" id="6287771at2759"/>
<proteinExistence type="predicted"/>
<evidence type="ECO:0000313" key="2">
    <source>
        <dbReference type="EMBL" id="EDV98398.1"/>
    </source>
</evidence>
<organism evidence="3">
    <name type="scientific">Drosophila grimshawi</name>
    <name type="common">Hawaiian fruit fly</name>
    <name type="synonym">Idiomyia grimshawi</name>
    <dbReference type="NCBI Taxonomy" id="7222"/>
    <lineage>
        <taxon>Eukaryota</taxon>
        <taxon>Metazoa</taxon>
        <taxon>Ecdysozoa</taxon>
        <taxon>Arthropoda</taxon>
        <taxon>Hexapoda</taxon>
        <taxon>Insecta</taxon>
        <taxon>Pterygota</taxon>
        <taxon>Neoptera</taxon>
        <taxon>Endopterygota</taxon>
        <taxon>Diptera</taxon>
        <taxon>Brachycera</taxon>
        <taxon>Muscomorpha</taxon>
        <taxon>Ephydroidea</taxon>
        <taxon>Drosophilidae</taxon>
        <taxon>Drosophila</taxon>
        <taxon>Hawaiian Drosophila</taxon>
    </lineage>
</organism>
<name>B4JVD0_DROGR</name>
<dbReference type="Pfam" id="PF15306">
    <property type="entry name" value="LIN37"/>
    <property type="match status" value="1"/>
</dbReference>
<dbReference type="GO" id="GO:0000122">
    <property type="term" value="P:negative regulation of transcription by RNA polymerase II"/>
    <property type="evidence" value="ECO:0007669"/>
    <property type="project" value="TreeGrafter"/>
</dbReference>
<dbReference type="InterPro" id="IPR028226">
    <property type="entry name" value="LIN37"/>
</dbReference>
<protein>
    <submittedName>
        <fullName evidence="2">GH22695</fullName>
    </submittedName>
</protein>
<feature type="region of interest" description="Disordered" evidence="1">
    <location>
        <begin position="1"/>
        <end position="120"/>
    </location>
</feature>
<dbReference type="EMBL" id="CH916375">
    <property type="protein sequence ID" value="EDV98398.1"/>
    <property type="molecule type" value="Genomic_DNA"/>
</dbReference>
<evidence type="ECO:0000256" key="1">
    <source>
        <dbReference type="SAM" id="MobiDB-lite"/>
    </source>
</evidence>
<sequence length="273" mass="30884">MKVPQKKPQRAASGETTPQRRKAESKEEAEPPLPMLEIDDDIESELPIRGRPSKKLLLQKQQQRAQLQAAKLQSEQKDSPSTATSSSVSASPSAAASSTGRSKAKRSLYKKVDNQTGTKPHSESYVMRLFDRSLDLSKYEDKTPLYPICRAWMANQPRNPNVAIYKTDGSVPIVKREDNAEEILAQLRSGELKVVKQMPKPRDTDMDPIPQRLPQPNHKDSGNLEGASKDKLLASNMTHWKQVRCHRLKHAQAYERARYEIINQIIDEVCKHK</sequence>
<feature type="compositionally biased region" description="Low complexity" evidence="1">
    <location>
        <begin position="55"/>
        <end position="99"/>
    </location>
</feature>
<keyword evidence="3" id="KW-1185">Reference proteome</keyword>
<dbReference type="OMA" id="SNVARWK"/>
<gene>
    <name evidence="2" type="primary">Dgri\GH22695</name>
    <name evidence="2" type="ORF">Dgri_GH22695</name>
</gene>
<dbReference type="AlphaFoldDB" id="B4JVD0"/>
<accession>B4JVD0</accession>
<feature type="compositionally biased region" description="Basic and acidic residues" evidence="1">
    <location>
        <begin position="217"/>
        <end position="226"/>
    </location>
</feature>
<dbReference type="STRING" id="7222.B4JVD0"/>
<reference evidence="2 3" key="1">
    <citation type="journal article" date="2007" name="Nature">
        <title>Evolution of genes and genomes on the Drosophila phylogeny.</title>
        <authorList>
            <consortium name="Drosophila 12 Genomes Consortium"/>
            <person name="Clark A.G."/>
            <person name="Eisen M.B."/>
            <person name="Smith D.R."/>
            <person name="Bergman C.M."/>
            <person name="Oliver B."/>
            <person name="Markow T.A."/>
            <person name="Kaufman T.C."/>
            <person name="Kellis M."/>
            <person name="Gelbart W."/>
            <person name="Iyer V.N."/>
            <person name="Pollard D.A."/>
            <person name="Sackton T.B."/>
            <person name="Larracuente A.M."/>
            <person name="Singh N.D."/>
            <person name="Abad J.P."/>
            <person name="Abt D.N."/>
            <person name="Adryan B."/>
            <person name="Aguade M."/>
            <person name="Akashi H."/>
            <person name="Anderson W.W."/>
            <person name="Aquadro C.F."/>
            <person name="Ardell D.H."/>
            <person name="Arguello R."/>
            <person name="Artieri C.G."/>
            <person name="Barbash D.A."/>
            <person name="Barker D."/>
            <person name="Barsanti P."/>
            <person name="Batterham P."/>
            <person name="Batzoglou S."/>
            <person name="Begun D."/>
            <person name="Bhutkar A."/>
            <person name="Blanco E."/>
            <person name="Bosak S.A."/>
            <person name="Bradley R.K."/>
            <person name="Brand A.D."/>
            <person name="Brent M.R."/>
            <person name="Brooks A.N."/>
            <person name="Brown R.H."/>
            <person name="Butlin R.K."/>
            <person name="Caggese C."/>
            <person name="Calvi B.R."/>
            <person name="Bernardo de Carvalho A."/>
            <person name="Caspi A."/>
            <person name="Castrezana S."/>
            <person name="Celniker S.E."/>
            <person name="Chang J.L."/>
            <person name="Chapple C."/>
            <person name="Chatterji S."/>
            <person name="Chinwalla A."/>
            <person name="Civetta A."/>
            <person name="Clifton S.W."/>
            <person name="Comeron J.M."/>
            <person name="Costello J.C."/>
            <person name="Coyne J.A."/>
            <person name="Daub J."/>
            <person name="David R.G."/>
            <person name="Delcher A.L."/>
            <person name="Delehaunty K."/>
            <person name="Do C.B."/>
            <person name="Ebling H."/>
            <person name="Edwards K."/>
            <person name="Eickbush T."/>
            <person name="Evans J.D."/>
            <person name="Filipski A."/>
            <person name="Findeiss S."/>
            <person name="Freyhult E."/>
            <person name="Fulton L."/>
            <person name="Fulton R."/>
            <person name="Garcia A.C."/>
            <person name="Gardiner A."/>
            <person name="Garfield D.A."/>
            <person name="Garvin B.E."/>
            <person name="Gibson G."/>
            <person name="Gilbert D."/>
            <person name="Gnerre S."/>
            <person name="Godfrey J."/>
            <person name="Good R."/>
            <person name="Gotea V."/>
            <person name="Gravely B."/>
            <person name="Greenberg A.J."/>
            <person name="Griffiths-Jones S."/>
            <person name="Gross S."/>
            <person name="Guigo R."/>
            <person name="Gustafson E.A."/>
            <person name="Haerty W."/>
            <person name="Hahn M.W."/>
            <person name="Halligan D.L."/>
            <person name="Halpern A.L."/>
            <person name="Halter G.M."/>
            <person name="Han M.V."/>
            <person name="Heger A."/>
            <person name="Hillier L."/>
            <person name="Hinrichs A.S."/>
            <person name="Holmes I."/>
            <person name="Hoskins R.A."/>
            <person name="Hubisz M.J."/>
            <person name="Hultmark D."/>
            <person name="Huntley M.A."/>
            <person name="Jaffe D.B."/>
            <person name="Jagadeeshan S."/>
            <person name="Jeck W.R."/>
            <person name="Johnson J."/>
            <person name="Jones C.D."/>
            <person name="Jordan W.C."/>
            <person name="Karpen G.H."/>
            <person name="Kataoka E."/>
            <person name="Keightley P.D."/>
            <person name="Kheradpour P."/>
            <person name="Kirkness E.F."/>
            <person name="Koerich L.B."/>
            <person name="Kristiansen K."/>
            <person name="Kudrna D."/>
            <person name="Kulathinal R.J."/>
            <person name="Kumar S."/>
            <person name="Kwok R."/>
            <person name="Lander E."/>
            <person name="Langley C.H."/>
            <person name="Lapoint R."/>
            <person name="Lazzaro B.P."/>
            <person name="Lee S.J."/>
            <person name="Levesque L."/>
            <person name="Li R."/>
            <person name="Lin C.F."/>
            <person name="Lin M.F."/>
            <person name="Lindblad-Toh K."/>
            <person name="Llopart A."/>
            <person name="Long M."/>
            <person name="Low L."/>
            <person name="Lozovsky E."/>
            <person name="Lu J."/>
            <person name="Luo M."/>
            <person name="Machado C.A."/>
            <person name="Makalowski W."/>
            <person name="Marzo M."/>
            <person name="Matsuda M."/>
            <person name="Matzkin L."/>
            <person name="McAllister B."/>
            <person name="McBride C.S."/>
            <person name="McKernan B."/>
            <person name="McKernan K."/>
            <person name="Mendez-Lago M."/>
            <person name="Minx P."/>
            <person name="Mollenhauer M.U."/>
            <person name="Montooth K."/>
            <person name="Mount S.M."/>
            <person name="Mu X."/>
            <person name="Myers E."/>
            <person name="Negre B."/>
            <person name="Newfeld S."/>
            <person name="Nielsen R."/>
            <person name="Noor M.A."/>
            <person name="O'Grady P."/>
            <person name="Pachter L."/>
            <person name="Papaceit M."/>
            <person name="Parisi M.J."/>
            <person name="Parisi M."/>
            <person name="Parts L."/>
            <person name="Pedersen J.S."/>
            <person name="Pesole G."/>
            <person name="Phillippy A.M."/>
            <person name="Ponting C.P."/>
            <person name="Pop M."/>
            <person name="Porcelli D."/>
            <person name="Powell J.R."/>
            <person name="Prohaska S."/>
            <person name="Pruitt K."/>
            <person name="Puig M."/>
            <person name="Quesneville H."/>
            <person name="Ram K.R."/>
            <person name="Rand D."/>
            <person name="Rasmussen M.D."/>
            <person name="Reed L.K."/>
            <person name="Reenan R."/>
            <person name="Reily A."/>
            <person name="Remington K.A."/>
            <person name="Rieger T.T."/>
            <person name="Ritchie M.G."/>
            <person name="Robin C."/>
            <person name="Rogers Y.H."/>
            <person name="Rohde C."/>
            <person name="Rozas J."/>
            <person name="Rubenfield M.J."/>
            <person name="Ruiz A."/>
            <person name="Russo S."/>
            <person name="Salzberg S.L."/>
            <person name="Sanchez-Gracia A."/>
            <person name="Saranga D.J."/>
            <person name="Sato H."/>
            <person name="Schaeffer S.W."/>
            <person name="Schatz M.C."/>
            <person name="Schlenke T."/>
            <person name="Schwartz R."/>
            <person name="Segarra C."/>
            <person name="Singh R.S."/>
            <person name="Sirot L."/>
            <person name="Sirota M."/>
            <person name="Sisneros N.B."/>
            <person name="Smith C.D."/>
            <person name="Smith T.F."/>
            <person name="Spieth J."/>
            <person name="Stage D.E."/>
            <person name="Stark A."/>
            <person name="Stephan W."/>
            <person name="Strausberg R.L."/>
            <person name="Strempel S."/>
            <person name="Sturgill D."/>
            <person name="Sutton G."/>
            <person name="Sutton G.G."/>
            <person name="Tao W."/>
            <person name="Teichmann S."/>
            <person name="Tobari Y.N."/>
            <person name="Tomimura Y."/>
            <person name="Tsolas J.M."/>
            <person name="Valente V.L."/>
            <person name="Venter E."/>
            <person name="Venter J.C."/>
            <person name="Vicario S."/>
            <person name="Vieira F.G."/>
            <person name="Vilella A.J."/>
            <person name="Villasante A."/>
            <person name="Walenz B."/>
            <person name="Wang J."/>
            <person name="Wasserman M."/>
            <person name="Watts T."/>
            <person name="Wilson D."/>
            <person name="Wilson R.K."/>
            <person name="Wing R.A."/>
            <person name="Wolfner M.F."/>
            <person name="Wong A."/>
            <person name="Wong G.K."/>
            <person name="Wu C.I."/>
            <person name="Wu G."/>
            <person name="Yamamoto D."/>
            <person name="Yang H.P."/>
            <person name="Yang S.P."/>
            <person name="Yorke J.A."/>
            <person name="Yoshida K."/>
            <person name="Zdobnov E."/>
            <person name="Zhang P."/>
            <person name="Zhang Y."/>
            <person name="Zimin A.V."/>
            <person name="Baldwin J."/>
            <person name="Abdouelleil A."/>
            <person name="Abdulkadir J."/>
            <person name="Abebe A."/>
            <person name="Abera B."/>
            <person name="Abreu J."/>
            <person name="Acer S.C."/>
            <person name="Aftuck L."/>
            <person name="Alexander A."/>
            <person name="An P."/>
            <person name="Anderson E."/>
            <person name="Anderson S."/>
            <person name="Arachi H."/>
            <person name="Azer M."/>
            <person name="Bachantsang P."/>
            <person name="Barry A."/>
            <person name="Bayul T."/>
            <person name="Berlin A."/>
            <person name="Bessette D."/>
            <person name="Bloom T."/>
            <person name="Blye J."/>
            <person name="Boguslavskiy L."/>
            <person name="Bonnet C."/>
            <person name="Boukhgalter B."/>
            <person name="Bourzgui I."/>
            <person name="Brown A."/>
            <person name="Cahill P."/>
            <person name="Channer S."/>
            <person name="Cheshatsang Y."/>
            <person name="Chuda L."/>
            <person name="Citroen M."/>
            <person name="Collymore A."/>
            <person name="Cooke P."/>
            <person name="Costello M."/>
            <person name="D'Aco K."/>
            <person name="Daza R."/>
            <person name="De Haan G."/>
            <person name="DeGray S."/>
            <person name="DeMaso C."/>
            <person name="Dhargay N."/>
            <person name="Dooley K."/>
            <person name="Dooley E."/>
            <person name="Doricent M."/>
            <person name="Dorje P."/>
            <person name="Dorjee K."/>
            <person name="Dupes A."/>
            <person name="Elong R."/>
            <person name="Falk J."/>
            <person name="Farina A."/>
            <person name="Faro S."/>
            <person name="Ferguson D."/>
            <person name="Fisher S."/>
            <person name="Foley C.D."/>
            <person name="Franke A."/>
            <person name="Friedrich D."/>
            <person name="Gadbois L."/>
            <person name="Gearin G."/>
            <person name="Gearin C.R."/>
            <person name="Giannoukos G."/>
            <person name="Goode T."/>
            <person name="Graham J."/>
            <person name="Grandbois E."/>
            <person name="Grewal S."/>
            <person name="Gyaltsen K."/>
            <person name="Hafez N."/>
            <person name="Hagos B."/>
            <person name="Hall J."/>
            <person name="Henson C."/>
            <person name="Hollinger A."/>
            <person name="Honan T."/>
            <person name="Huard M.D."/>
            <person name="Hughes L."/>
            <person name="Hurhula B."/>
            <person name="Husby M.E."/>
            <person name="Kamat A."/>
            <person name="Kanga B."/>
            <person name="Kashin S."/>
            <person name="Khazanovich D."/>
            <person name="Kisner P."/>
            <person name="Lance K."/>
            <person name="Lara M."/>
            <person name="Lee W."/>
            <person name="Lennon N."/>
            <person name="Letendre F."/>
            <person name="LeVine R."/>
            <person name="Lipovsky A."/>
            <person name="Liu X."/>
            <person name="Liu J."/>
            <person name="Liu S."/>
            <person name="Lokyitsang T."/>
            <person name="Lokyitsang Y."/>
            <person name="Lubonja R."/>
            <person name="Lui A."/>
            <person name="MacDonald P."/>
            <person name="Magnisalis V."/>
            <person name="Maru K."/>
            <person name="Matthews C."/>
            <person name="McCusker W."/>
            <person name="McDonough S."/>
            <person name="Mehta T."/>
            <person name="Meldrim J."/>
            <person name="Meneus L."/>
            <person name="Mihai O."/>
            <person name="Mihalev A."/>
            <person name="Mihova T."/>
            <person name="Mittelman R."/>
            <person name="Mlenga V."/>
            <person name="Montmayeur A."/>
            <person name="Mulrain L."/>
            <person name="Navidi A."/>
            <person name="Naylor J."/>
            <person name="Negash T."/>
            <person name="Nguyen T."/>
            <person name="Nguyen N."/>
            <person name="Nicol R."/>
            <person name="Norbu C."/>
            <person name="Norbu N."/>
            <person name="Novod N."/>
            <person name="O'Neill B."/>
            <person name="Osman S."/>
            <person name="Markiewicz E."/>
            <person name="Oyono O.L."/>
            <person name="Patti C."/>
            <person name="Phunkhang P."/>
            <person name="Pierre F."/>
            <person name="Priest M."/>
            <person name="Raghuraman S."/>
            <person name="Rege F."/>
            <person name="Reyes R."/>
            <person name="Rise C."/>
            <person name="Rogov P."/>
            <person name="Ross K."/>
            <person name="Ryan E."/>
            <person name="Settipalli S."/>
            <person name="Shea T."/>
            <person name="Sherpa N."/>
            <person name="Shi L."/>
            <person name="Shih D."/>
            <person name="Sparrow T."/>
            <person name="Spaulding J."/>
            <person name="Stalker J."/>
            <person name="Stange-Thomann N."/>
            <person name="Stavropoulos S."/>
            <person name="Stone C."/>
            <person name="Strader C."/>
            <person name="Tesfaye S."/>
            <person name="Thomson T."/>
            <person name="Thoulutsang Y."/>
            <person name="Thoulutsang D."/>
            <person name="Topham K."/>
            <person name="Topping I."/>
            <person name="Tsamla T."/>
            <person name="Vassiliev H."/>
            <person name="Vo A."/>
            <person name="Wangchuk T."/>
            <person name="Wangdi T."/>
            <person name="Weiand M."/>
            <person name="Wilkinson J."/>
            <person name="Wilson A."/>
            <person name="Yadav S."/>
            <person name="Young G."/>
            <person name="Yu Q."/>
            <person name="Zembek L."/>
            <person name="Zhong D."/>
            <person name="Zimmer A."/>
            <person name="Zwirko Z."/>
            <person name="Jaffe D.B."/>
            <person name="Alvarez P."/>
            <person name="Brockman W."/>
            <person name="Butler J."/>
            <person name="Chin C."/>
            <person name="Gnerre S."/>
            <person name="Grabherr M."/>
            <person name="Kleber M."/>
            <person name="Mauceli E."/>
            <person name="MacCallum I."/>
        </authorList>
    </citation>
    <scope>NUCLEOTIDE SEQUENCE [LARGE SCALE GENOMIC DNA]</scope>
    <source>
        <strain evidence="3">Tucson 15287-2541.00</strain>
    </source>
</reference>
<dbReference type="eggNOG" id="ENOG502QV4J">
    <property type="taxonomic scope" value="Eukaryota"/>
</dbReference>
<dbReference type="GO" id="GO:0031523">
    <property type="term" value="C:Myb complex"/>
    <property type="evidence" value="ECO:0007669"/>
    <property type="project" value="TreeGrafter"/>
</dbReference>
<feature type="region of interest" description="Disordered" evidence="1">
    <location>
        <begin position="199"/>
        <end position="226"/>
    </location>
</feature>
<dbReference type="PANTHER" id="PTHR31336:SF3">
    <property type="entry name" value="PROTEIN LIN-37 HOMOLOG"/>
    <property type="match status" value="1"/>
</dbReference>
<dbReference type="KEGG" id="dgr:6568670"/>
<dbReference type="PANTHER" id="PTHR31336">
    <property type="entry name" value="LIN37 HOMOLOG"/>
    <property type="match status" value="1"/>
</dbReference>
<dbReference type="HOGENOM" id="CLU_089079_0_0_1"/>
<dbReference type="Proteomes" id="UP000001070">
    <property type="component" value="Unassembled WGS sequence"/>
</dbReference>
<dbReference type="FunCoup" id="B4JVD0">
    <property type="interactions" value="1039"/>
</dbReference>
<dbReference type="PhylomeDB" id="B4JVD0"/>